<evidence type="ECO:0000256" key="6">
    <source>
        <dbReference type="ARBA" id="ARBA00022723"/>
    </source>
</evidence>
<evidence type="ECO:0000313" key="14">
    <source>
        <dbReference type="Proteomes" id="UP001217417"/>
    </source>
</evidence>
<evidence type="ECO:0000256" key="3">
    <source>
        <dbReference type="ARBA" id="ARBA00010617"/>
    </source>
</evidence>
<dbReference type="GO" id="GO:0016705">
    <property type="term" value="F:oxidoreductase activity, acting on paired donors, with incorporation or reduction of molecular oxygen"/>
    <property type="evidence" value="ECO:0007669"/>
    <property type="project" value="InterPro"/>
</dbReference>
<gene>
    <name evidence="13" type="ORF">POJ06DRAFT_262891</name>
</gene>
<evidence type="ECO:0000256" key="2">
    <source>
        <dbReference type="ARBA" id="ARBA00004370"/>
    </source>
</evidence>
<comment type="caution">
    <text evidence="13">The sequence shown here is derived from an EMBL/GenBank/DDBJ whole genome shotgun (WGS) entry which is preliminary data.</text>
</comment>
<name>A0AAD7QJY4_9ASCO</name>
<dbReference type="InterPro" id="IPR050121">
    <property type="entry name" value="Cytochrome_P450_monoxygenase"/>
</dbReference>
<comment type="cofactor">
    <cofactor evidence="1 12">
        <name>heme</name>
        <dbReference type="ChEBI" id="CHEBI:30413"/>
    </cofactor>
</comment>
<keyword evidence="6 12" id="KW-0479">Metal-binding</keyword>
<evidence type="ECO:0000256" key="1">
    <source>
        <dbReference type="ARBA" id="ARBA00001971"/>
    </source>
</evidence>
<keyword evidence="14" id="KW-1185">Reference proteome</keyword>
<dbReference type="GO" id="GO:0004497">
    <property type="term" value="F:monooxygenase activity"/>
    <property type="evidence" value="ECO:0007669"/>
    <property type="project" value="UniProtKB-KW"/>
</dbReference>
<dbReference type="AlphaFoldDB" id="A0AAD7QJY4"/>
<evidence type="ECO:0000256" key="11">
    <source>
        <dbReference type="ARBA" id="ARBA00023136"/>
    </source>
</evidence>
<evidence type="ECO:0000256" key="8">
    <source>
        <dbReference type="ARBA" id="ARBA00023002"/>
    </source>
</evidence>
<feature type="binding site" description="axial binding residue" evidence="12">
    <location>
        <position position="345"/>
    </location>
    <ligand>
        <name>heme</name>
        <dbReference type="ChEBI" id="CHEBI:30413"/>
    </ligand>
    <ligandPart>
        <name>Fe</name>
        <dbReference type="ChEBI" id="CHEBI:18248"/>
    </ligandPart>
</feature>
<dbReference type="RefSeq" id="XP_056040040.1">
    <property type="nucleotide sequence ID" value="XM_056188809.1"/>
</dbReference>
<dbReference type="GeneID" id="80883975"/>
<keyword evidence="9 12" id="KW-0408">Iron</keyword>
<evidence type="ECO:0000256" key="9">
    <source>
        <dbReference type="ARBA" id="ARBA00023004"/>
    </source>
</evidence>
<comment type="similarity">
    <text evidence="3">Belongs to the cytochrome P450 family.</text>
</comment>
<dbReference type="InterPro" id="IPR036396">
    <property type="entry name" value="Cyt_P450_sf"/>
</dbReference>
<keyword evidence="7" id="KW-1133">Transmembrane helix</keyword>
<reference evidence="13" key="1">
    <citation type="submission" date="2023-03" db="EMBL/GenBank/DDBJ databases">
        <title>Near-Complete genome sequence of Lipomyces tetrasporous NRRL Y-64009, an oleaginous yeast capable of growing on lignocellulosic hydrolysates.</title>
        <authorList>
            <consortium name="Lawrence Berkeley National Laboratory"/>
            <person name="Jagtap S.S."/>
            <person name="Liu J.-J."/>
            <person name="Walukiewicz H.E."/>
            <person name="Pangilinan J."/>
            <person name="Lipzen A."/>
            <person name="Ahrendt S."/>
            <person name="Koriabine M."/>
            <person name="Cobaugh K."/>
            <person name="Salamov A."/>
            <person name="Yoshinaga Y."/>
            <person name="Ng V."/>
            <person name="Daum C."/>
            <person name="Grigoriev I.V."/>
            <person name="Slininger P.J."/>
            <person name="Dien B.S."/>
            <person name="Jin Y.-S."/>
            <person name="Rao C.V."/>
        </authorList>
    </citation>
    <scope>NUCLEOTIDE SEQUENCE</scope>
    <source>
        <strain evidence="13">NRRL Y-64009</strain>
    </source>
</reference>
<organism evidence="13 14">
    <name type="scientific">Lipomyces tetrasporus</name>
    <dbReference type="NCBI Taxonomy" id="54092"/>
    <lineage>
        <taxon>Eukaryota</taxon>
        <taxon>Fungi</taxon>
        <taxon>Dikarya</taxon>
        <taxon>Ascomycota</taxon>
        <taxon>Saccharomycotina</taxon>
        <taxon>Lipomycetes</taxon>
        <taxon>Lipomycetales</taxon>
        <taxon>Lipomycetaceae</taxon>
        <taxon>Lipomyces</taxon>
    </lineage>
</organism>
<dbReference type="Proteomes" id="UP001217417">
    <property type="component" value="Unassembled WGS sequence"/>
</dbReference>
<dbReference type="Pfam" id="PF00067">
    <property type="entry name" value="p450"/>
    <property type="match status" value="1"/>
</dbReference>
<dbReference type="GO" id="GO:0005506">
    <property type="term" value="F:iron ion binding"/>
    <property type="evidence" value="ECO:0007669"/>
    <property type="project" value="InterPro"/>
</dbReference>
<evidence type="ECO:0000313" key="13">
    <source>
        <dbReference type="EMBL" id="KAJ8096590.1"/>
    </source>
</evidence>
<dbReference type="PANTHER" id="PTHR24305:SF112">
    <property type="entry name" value="L-ORNITHINE-N5-MONOOXYGENASE (EUROFUNG)"/>
    <property type="match status" value="1"/>
</dbReference>
<keyword evidence="4 12" id="KW-0349">Heme</keyword>
<evidence type="ECO:0000256" key="10">
    <source>
        <dbReference type="ARBA" id="ARBA00023033"/>
    </source>
</evidence>
<keyword evidence="5" id="KW-0812">Transmembrane</keyword>
<dbReference type="SUPFAM" id="SSF48264">
    <property type="entry name" value="Cytochrome P450"/>
    <property type="match status" value="1"/>
</dbReference>
<evidence type="ECO:0000256" key="7">
    <source>
        <dbReference type="ARBA" id="ARBA00022989"/>
    </source>
</evidence>
<dbReference type="InterPro" id="IPR002401">
    <property type="entry name" value="Cyt_P450_E_grp-I"/>
</dbReference>
<comment type="subcellular location">
    <subcellularLocation>
        <location evidence="2">Membrane</location>
    </subcellularLocation>
</comment>
<dbReference type="PANTHER" id="PTHR24305">
    <property type="entry name" value="CYTOCHROME P450"/>
    <property type="match status" value="1"/>
</dbReference>
<dbReference type="GO" id="GO:0020037">
    <property type="term" value="F:heme binding"/>
    <property type="evidence" value="ECO:0007669"/>
    <property type="project" value="InterPro"/>
</dbReference>
<keyword evidence="8" id="KW-0560">Oxidoreductase</keyword>
<accession>A0AAD7QJY4</accession>
<evidence type="ECO:0000256" key="12">
    <source>
        <dbReference type="PIRSR" id="PIRSR602401-1"/>
    </source>
</evidence>
<proteinExistence type="inferred from homology"/>
<keyword evidence="10" id="KW-0503">Monooxygenase</keyword>
<dbReference type="Gene3D" id="1.10.630.10">
    <property type="entry name" value="Cytochrome P450"/>
    <property type="match status" value="1"/>
</dbReference>
<keyword evidence="11" id="KW-0472">Membrane</keyword>
<sequence length="409" mass="46244">MIAHPLAVPAVHGAQSQCRKASWYDEDWPRQSIHTSRDHQFHADRRRVWSHSFSDKALRSYEPRIEVYNKALMDRLGDHGGQPMNAAKWFNYYSYDVMGDLAFSKDFGLLRSGQQHLAVELLNDALGIQGIKLPTWMFRMLIAIPGLTEKYWRFIQYCDEQLAAQMAQKDTEKPSLMARLLAHAGPNPSKSDLLTLQSDSRTIIVAGSDTTAATLSHIAYLLAKNPEHIVKLRQELLPLMNADGSFEHQKVYQAEHLNAVINEALRLYPVPPTAIVRKTPIQGITVDGTFIPGNINVWTPQYVIARSNDAYDQAYDFIPERWYSMPHLVIELAGYSPFLTGPYGCIGRPLALMQIRLVIAATVSKFDIGFPPGADGSDFVENTKDRFTWGLAELNLCFRPWQRSTSNHS</sequence>
<evidence type="ECO:0000256" key="4">
    <source>
        <dbReference type="ARBA" id="ARBA00022617"/>
    </source>
</evidence>
<dbReference type="GO" id="GO:0016020">
    <property type="term" value="C:membrane"/>
    <property type="evidence" value="ECO:0007669"/>
    <property type="project" value="UniProtKB-SubCell"/>
</dbReference>
<dbReference type="InterPro" id="IPR001128">
    <property type="entry name" value="Cyt_P450"/>
</dbReference>
<dbReference type="PRINTS" id="PR00463">
    <property type="entry name" value="EP450I"/>
</dbReference>
<dbReference type="EMBL" id="JARPMG010000013">
    <property type="protein sequence ID" value="KAJ8096590.1"/>
    <property type="molecule type" value="Genomic_DNA"/>
</dbReference>
<dbReference type="PRINTS" id="PR00385">
    <property type="entry name" value="P450"/>
</dbReference>
<evidence type="ECO:0000256" key="5">
    <source>
        <dbReference type="ARBA" id="ARBA00022692"/>
    </source>
</evidence>
<dbReference type="CDD" id="cd11061">
    <property type="entry name" value="CYP67-like"/>
    <property type="match status" value="1"/>
</dbReference>
<protein>
    <submittedName>
        <fullName evidence="13">Cytochrome P450</fullName>
    </submittedName>
</protein>